<evidence type="ECO:0000256" key="10">
    <source>
        <dbReference type="ARBA" id="ARBA00023204"/>
    </source>
</evidence>
<dbReference type="InterPro" id="IPR011604">
    <property type="entry name" value="PDDEXK-like_dom_sf"/>
</dbReference>
<dbReference type="Gene3D" id="1.10.486.10">
    <property type="entry name" value="PCRA, domain 4"/>
    <property type="match status" value="1"/>
</dbReference>
<keyword evidence="5 15" id="KW-0378">Hydrolase</keyword>
<evidence type="ECO:0000256" key="1">
    <source>
        <dbReference type="ARBA" id="ARBA00009922"/>
    </source>
</evidence>
<evidence type="ECO:0000259" key="16">
    <source>
        <dbReference type="PROSITE" id="PS51198"/>
    </source>
</evidence>
<dbReference type="GO" id="GO:0003677">
    <property type="term" value="F:DNA binding"/>
    <property type="evidence" value="ECO:0007669"/>
    <property type="project" value="UniProtKB-KW"/>
</dbReference>
<dbReference type="SUPFAM" id="SSF52540">
    <property type="entry name" value="P-loop containing nucleoside triphosphate hydrolases"/>
    <property type="match status" value="1"/>
</dbReference>
<keyword evidence="8 15" id="KW-0067">ATP-binding</keyword>
<dbReference type="InterPro" id="IPR013986">
    <property type="entry name" value="DExx_box_DNA_helicase_dom_sf"/>
</dbReference>
<evidence type="ECO:0000256" key="2">
    <source>
        <dbReference type="ARBA" id="ARBA00022722"/>
    </source>
</evidence>
<evidence type="ECO:0000256" key="11">
    <source>
        <dbReference type="ARBA" id="ARBA00023235"/>
    </source>
</evidence>
<name>A0A1F7VDE8_9BACT</name>
<comment type="catalytic activity">
    <reaction evidence="12">
        <text>Couples ATP hydrolysis with the unwinding of duplex DNA by translocating in the 3'-5' direction.</text>
        <dbReference type="EC" id="5.6.2.4"/>
    </reaction>
</comment>
<evidence type="ECO:0000256" key="9">
    <source>
        <dbReference type="ARBA" id="ARBA00023125"/>
    </source>
</evidence>
<dbReference type="InterPro" id="IPR027417">
    <property type="entry name" value="P-loop_NTPase"/>
</dbReference>
<keyword evidence="11" id="KW-0413">Isomerase</keyword>
<dbReference type="EMBL" id="MGEQ01000002">
    <property type="protein sequence ID" value="OGL88007.1"/>
    <property type="molecule type" value="Genomic_DNA"/>
</dbReference>
<dbReference type="Proteomes" id="UP000176593">
    <property type="component" value="Unassembled WGS sequence"/>
</dbReference>
<dbReference type="CDD" id="cd18807">
    <property type="entry name" value="SF1_C_UvrD"/>
    <property type="match status" value="1"/>
</dbReference>
<dbReference type="PROSITE" id="PS51217">
    <property type="entry name" value="UVRD_HELICASE_CTER"/>
    <property type="match status" value="1"/>
</dbReference>
<comment type="catalytic activity">
    <reaction evidence="14">
        <text>ATP + H2O = ADP + phosphate + H(+)</text>
        <dbReference type="Rhea" id="RHEA:13065"/>
        <dbReference type="ChEBI" id="CHEBI:15377"/>
        <dbReference type="ChEBI" id="CHEBI:15378"/>
        <dbReference type="ChEBI" id="CHEBI:30616"/>
        <dbReference type="ChEBI" id="CHEBI:43474"/>
        <dbReference type="ChEBI" id="CHEBI:456216"/>
        <dbReference type="EC" id="5.6.2.4"/>
    </reaction>
</comment>
<dbReference type="InterPro" id="IPR011335">
    <property type="entry name" value="Restrct_endonuc-II-like"/>
</dbReference>
<feature type="binding site" evidence="15">
    <location>
        <begin position="38"/>
        <end position="45"/>
    </location>
    <ligand>
        <name>ATP</name>
        <dbReference type="ChEBI" id="CHEBI:30616"/>
    </ligand>
</feature>
<evidence type="ECO:0000256" key="8">
    <source>
        <dbReference type="ARBA" id="ARBA00022840"/>
    </source>
</evidence>
<keyword evidence="3 15" id="KW-0547">Nucleotide-binding</keyword>
<keyword evidence="9" id="KW-0238">DNA-binding</keyword>
<evidence type="ECO:0000256" key="15">
    <source>
        <dbReference type="PROSITE-ProRule" id="PRU00560"/>
    </source>
</evidence>
<dbReference type="InterPro" id="IPR014017">
    <property type="entry name" value="DNA_helicase_UvrD-like_C"/>
</dbReference>
<feature type="domain" description="UvrD-like helicase C-terminal" evidence="17">
    <location>
        <begin position="336"/>
        <end position="619"/>
    </location>
</feature>
<dbReference type="Gene3D" id="1.10.10.160">
    <property type="match status" value="1"/>
</dbReference>
<evidence type="ECO:0000259" key="17">
    <source>
        <dbReference type="PROSITE" id="PS51217"/>
    </source>
</evidence>
<dbReference type="InterPro" id="IPR000212">
    <property type="entry name" value="DNA_helicase_UvrD/REP"/>
</dbReference>
<gene>
    <name evidence="18" type="ORF">A3I41_02775</name>
</gene>
<reference evidence="18 19" key="1">
    <citation type="journal article" date="2016" name="Nat. Commun.">
        <title>Thousands of microbial genomes shed light on interconnected biogeochemical processes in an aquifer system.</title>
        <authorList>
            <person name="Anantharaman K."/>
            <person name="Brown C.T."/>
            <person name="Hug L.A."/>
            <person name="Sharon I."/>
            <person name="Castelle C.J."/>
            <person name="Probst A.J."/>
            <person name="Thomas B.C."/>
            <person name="Singh A."/>
            <person name="Wilkins M.J."/>
            <person name="Karaoz U."/>
            <person name="Brodie E.L."/>
            <person name="Williams K.H."/>
            <person name="Hubbard S.S."/>
            <person name="Banfield J.F."/>
        </authorList>
    </citation>
    <scope>NUCLEOTIDE SEQUENCE [LARGE SCALE GENOMIC DNA]</scope>
</reference>
<dbReference type="Gene3D" id="3.90.320.10">
    <property type="match status" value="1"/>
</dbReference>
<dbReference type="GO" id="GO:0000725">
    <property type="term" value="P:recombinational repair"/>
    <property type="evidence" value="ECO:0007669"/>
    <property type="project" value="TreeGrafter"/>
</dbReference>
<dbReference type="InterPro" id="IPR038726">
    <property type="entry name" value="PDDEXK_AddAB-type"/>
</dbReference>
<dbReference type="Pfam" id="PF00580">
    <property type="entry name" value="UvrD-helicase"/>
    <property type="match status" value="1"/>
</dbReference>
<dbReference type="PROSITE" id="PS51198">
    <property type="entry name" value="UVRD_HELICASE_ATP_BIND"/>
    <property type="match status" value="1"/>
</dbReference>
<dbReference type="Pfam" id="PF12705">
    <property type="entry name" value="PDDEXK_1"/>
    <property type="match status" value="1"/>
</dbReference>
<comment type="similarity">
    <text evidence="1">Belongs to the helicase family. UvrD subfamily.</text>
</comment>
<dbReference type="SUPFAM" id="SSF52980">
    <property type="entry name" value="Restriction endonuclease-like"/>
    <property type="match status" value="1"/>
</dbReference>
<evidence type="ECO:0000256" key="12">
    <source>
        <dbReference type="ARBA" id="ARBA00034617"/>
    </source>
</evidence>
<dbReference type="AlphaFoldDB" id="A0A1F7VDE8"/>
<evidence type="ECO:0000313" key="19">
    <source>
        <dbReference type="Proteomes" id="UP000176593"/>
    </source>
</evidence>
<dbReference type="GO" id="GO:0005524">
    <property type="term" value="F:ATP binding"/>
    <property type="evidence" value="ECO:0007669"/>
    <property type="project" value="UniProtKB-UniRule"/>
</dbReference>
<dbReference type="GO" id="GO:0004527">
    <property type="term" value="F:exonuclease activity"/>
    <property type="evidence" value="ECO:0007669"/>
    <property type="project" value="UniProtKB-KW"/>
</dbReference>
<keyword evidence="6 15" id="KW-0347">Helicase</keyword>
<keyword evidence="4" id="KW-0227">DNA damage</keyword>
<protein>
    <recommendedName>
        <fullName evidence="13">DNA 3'-5' helicase</fullName>
        <ecNumber evidence="13">5.6.2.4</ecNumber>
    </recommendedName>
</protein>
<dbReference type="Pfam" id="PF13361">
    <property type="entry name" value="UvrD_C"/>
    <property type="match status" value="1"/>
</dbReference>
<evidence type="ECO:0000256" key="14">
    <source>
        <dbReference type="ARBA" id="ARBA00048988"/>
    </source>
</evidence>
<evidence type="ECO:0000256" key="5">
    <source>
        <dbReference type="ARBA" id="ARBA00022801"/>
    </source>
</evidence>
<evidence type="ECO:0000313" key="18">
    <source>
        <dbReference type="EMBL" id="OGL88007.1"/>
    </source>
</evidence>
<sequence length="996" mass="114705">MTLGEMCYNIANMNLLDDLNPEQISAVTHTTGPLMIVAGAGTGKTTVVTKRIAWLIEQGLAKPEQILSLTFTDKAAGEMEERVDLLLPYGYVDLQISTFHAFCERLLREYGAEIGLARDFKLSTELDTWLLMRQHFDKFVLDYYRPLGNPTKYLKGFLSHFSRLKDQAIDPDAYLKFVEERVLDEDAMQTPSPFEGEGRGEGLSEKKRLCELANAYQTYQSILQEHDALDFGDLILYSLKLMRDRPRVLKLVRDKFRFVLVDEFQDTNHAQYELVKLIAAPSNNLTIVGDDDQSIYHFRGASLENILRFETDFPNTVRVVLTKNYRSAQSILDHAHTFIQMNNPHRLESKSGLTKRLIAHSEKQGTIEHIHCSTLEDEVLSVVKKIAELRDADQDLSWNDFAILVRSNSAGDDFAAAFDRHGIPFQFLALSGLYTKPVILDLLAFMQVIDRPFESPSFYRVLTSPMYAIDARSISELNLLAQMKGKSLFEACEMASSISKLSPEVLEKLRTILFQLNELRTTLKGKPATECFKQLVRKLGYIEYLNSRPENEKMESFRYLNQFLERVKSFEVRNDQKTLHAFLDEFAHERDAGEEGSLSVDFETGPELVRIMTVHASKGLEFKHVFVVNLVDRRFPAQARGETIPIPDGLFEGTHDHDDAHLHEERRLFYVAMTRAKEGLYFTSADDYGGARARKLSRFLHELGYEKPDGKDRALVHLFDEDRGEQEEHISKTEISIPVPKQFSFTQLAAFKTCPYQYKFAHVLKVPVFGRWTFSFGKTMHNTLQNYFTLWLERAGMKQVSLFETPSTTTDPMPVTEKDLLDLYAQAWIDDWYEDDKQREEYRAKGKESLLAYFRSFKDKRPSPLFLEQGFTLKFGDVVLKGRIDRMDTFEDGVEIIDYKTGSPKTEKTLKPEDREQLYLYQMAAIDVLGLKPKKLTYHYLEDNSDVSFIGTDDQLAELRQNIIDRVQAIRKSQFEATPGFHCRFCDFADICEFRQ</sequence>
<dbReference type="Gene3D" id="3.40.50.300">
    <property type="entry name" value="P-loop containing nucleotide triphosphate hydrolases"/>
    <property type="match status" value="2"/>
</dbReference>
<proteinExistence type="inferred from homology"/>
<keyword evidence="7" id="KW-0269">Exonuclease</keyword>
<evidence type="ECO:0000256" key="13">
    <source>
        <dbReference type="ARBA" id="ARBA00034808"/>
    </source>
</evidence>
<keyword evidence="10" id="KW-0234">DNA repair</keyword>
<comment type="caution">
    <text evidence="18">The sequence shown here is derived from an EMBL/GenBank/DDBJ whole genome shotgun (WGS) entry which is preliminary data.</text>
</comment>
<dbReference type="EC" id="5.6.2.4" evidence="13"/>
<dbReference type="CDD" id="cd17932">
    <property type="entry name" value="DEXQc_UvrD"/>
    <property type="match status" value="1"/>
</dbReference>
<dbReference type="InterPro" id="IPR014016">
    <property type="entry name" value="UvrD-like_ATP-bd"/>
</dbReference>
<accession>A0A1F7VDE8</accession>
<keyword evidence="2" id="KW-0540">Nuclease</keyword>
<evidence type="ECO:0000256" key="6">
    <source>
        <dbReference type="ARBA" id="ARBA00022806"/>
    </source>
</evidence>
<evidence type="ECO:0000256" key="4">
    <source>
        <dbReference type="ARBA" id="ARBA00022763"/>
    </source>
</evidence>
<feature type="domain" description="UvrD-like helicase ATP-binding" evidence="16">
    <location>
        <begin position="17"/>
        <end position="328"/>
    </location>
</feature>
<dbReference type="GO" id="GO:0043138">
    <property type="term" value="F:3'-5' DNA helicase activity"/>
    <property type="evidence" value="ECO:0007669"/>
    <property type="project" value="UniProtKB-EC"/>
</dbReference>
<evidence type="ECO:0000256" key="3">
    <source>
        <dbReference type="ARBA" id="ARBA00022741"/>
    </source>
</evidence>
<evidence type="ECO:0000256" key="7">
    <source>
        <dbReference type="ARBA" id="ARBA00022839"/>
    </source>
</evidence>
<dbReference type="PANTHER" id="PTHR11070:SF2">
    <property type="entry name" value="ATP-DEPENDENT DNA HELICASE SRS2"/>
    <property type="match status" value="1"/>
</dbReference>
<dbReference type="PANTHER" id="PTHR11070">
    <property type="entry name" value="UVRD / RECB / PCRA DNA HELICASE FAMILY MEMBER"/>
    <property type="match status" value="1"/>
</dbReference>
<organism evidence="18 19">
    <name type="scientific">Candidatus Uhrbacteria bacterium RIFCSPLOWO2_02_FULL_48_18</name>
    <dbReference type="NCBI Taxonomy" id="1802408"/>
    <lineage>
        <taxon>Bacteria</taxon>
        <taxon>Candidatus Uhriibacteriota</taxon>
    </lineage>
</organism>